<dbReference type="PATRIC" id="fig|546269.5.peg.539"/>
<dbReference type="Pfam" id="PF01136">
    <property type="entry name" value="Peptidase_U32"/>
    <property type="match status" value="1"/>
</dbReference>
<dbReference type="eggNOG" id="COG0826">
    <property type="taxonomic scope" value="Bacteria"/>
</dbReference>
<keyword evidence="2" id="KW-0378">Hydrolase</keyword>
<dbReference type="RefSeq" id="WP_014262170.1">
    <property type="nucleotide sequence ID" value="NC_016630.1"/>
</dbReference>
<dbReference type="InterPro" id="IPR001539">
    <property type="entry name" value="Peptidase_U32"/>
</dbReference>
<dbReference type="Proteomes" id="UP000007468">
    <property type="component" value="Chromosome"/>
</dbReference>
<dbReference type="InterPro" id="IPR020988">
    <property type="entry name" value="Pept_U32_collagenase"/>
</dbReference>
<protein>
    <submittedName>
        <fullName evidence="2">Peptidase, U32 family</fullName>
        <ecNumber evidence="2">3.4.-.-</ecNumber>
    </submittedName>
</protein>
<dbReference type="GO" id="GO:0016787">
    <property type="term" value="F:hydrolase activity"/>
    <property type="evidence" value="ECO:0007669"/>
    <property type="project" value="UniProtKB-KW"/>
</dbReference>
<sequence>MKKNIEILAPAGTMESLYAAVSNGANAIYLGGKTFGARAYAGNFDEQELKQAIAYAHERNVKIYVTTNILVMDSEVTDFLEYVSFLYQNDVDALIIQDIGMVHLLRNIFPNMPLHSSTQMTVINSLDTLYVKKLGIERVVYARENSVEELKEIQQKTGMESETFVHGALCICYSGNCLFSTMMTNRSGNRGSCSQNCRMKYRLEKNGTCVDSGYLLSAKDLSTLTQVEQLIESGIDSWKIEGRMKRPEYVATVAKHYSDMKEHANQIPLIERDQREDEIRHIFQREYTTGFLLNDENKNIVNPLVPKNKGILIGKVLRNDRERKRLKILLEKDIEVGDGLSTGEKVGRILVGNNIVNSAQSGQEIELDYVGNLKTGDEVYKTYSKKIMEGAKSSYQKEAFSFPVTMLLELKVGKQPVLNIEDEEYHRVSYMDDMVVAEAKNKAVDEEFAYTQLSKLGDTPYKLEKKNFSLKISGNVFVSKSDLNRFRREAIHLLSIERQNRHHRTPFDWKECYRIAKQQFDNVNSGEATENRSYYLSCKCRTKEQLETAKKENISRIYVETVELYDYAKSCFNEEQIYYSIPDVVTEKNLNYVENLISHTGKRFLTNSLGIIEKYREYDIIGDYLLNLSNKYSLNCLNAKQVTPSLEWIFSHQMEDILSFSKKDKVEIPIYLTPMVMIMEYDVTKTNDIYSINDQYELVSQKGERFPIWKDELGKTRIFSNEPKELKQDIKRFYDSGFRHFRIEFLNEGEDQVRNIIRSYKNYLEG</sequence>
<accession>D6GRB7</accession>
<dbReference type="EMBL" id="CP002390">
    <property type="protein sequence ID" value="EFE28208.1"/>
    <property type="molecule type" value="Genomic_DNA"/>
</dbReference>
<evidence type="ECO:0000313" key="3">
    <source>
        <dbReference type="Proteomes" id="UP000007468"/>
    </source>
</evidence>
<dbReference type="InterPro" id="IPR051454">
    <property type="entry name" value="RNA/ubiquinone_mod_enzymes"/>
</dbReference>
<evidence type="ECO:0000313" key="2">
    <source>
        <dbReference type="EMBL" id="EFE28208.1"/>
    </source>
</evidence>
<dbReference type="OrthoDB" id="9807498at2"/>
<evidence type="ECO:0000259" key="1">
    <source>
        <dbReference type="Pfam" id="PF12392"/>
    </source>
</evidence>
<proteinExistence type="predicted"/>
<dbReference type="KEGG" id="faa:HMPREF0389_00122"/>
<dbReference type="STRING" id="546269.HMPREF0389_00122"/>
<dbReference type="PANTHER" id="PTHR30217">
    <property type="entry name" value="PEPTIDASE U32 FAMILY"/>
    <property type="match status" value="1"/>
</dbReference>
<gene>
    <name evidence="2" type="ordered locus">HMPREF0389_00122</name>
</gene>
<dbReference type="PANTHER" id="PTHR30217:SF10">
    <property type="entry name" value="23S RRNA 5-HYDROXYCYTIDINE C2501 SYNTHASE"/>
    <property type="match status" value="1"/>
</dbReference>
<keyword evidence="3" id="KW-1185">Reference proteome</keyword>
<feature type="domain" description="Peptidase U32 collagenase" evidence="1">
    <location>
        <begin position="379"/>
        <end position="497"/>
    </location>
</feature>
<organism evidence="2 3">
    <name type="scientific">Filifactor alocis (strain ATCC 35896 / CCUG 47790 / D40 B5)</name>
    <name type="common">Fusobacterium alocis</name>
    <dbReference type="NCBI Taxonomy" id="546269"/>
    <lineage>
        <taxon>Bacteria</taxon>
        <taxon>Bacillati</taxon>
        <taxon>Bacillota</taxon>
        <taxon>Clostridia</taxon>
        <taxon>Peptostreptococcales</taxon>
        <taxon>Filifactoraceae</taxon>
        <taxon>Filifactor</taxon>
    </lineage>
</organism>
<dbReference type="AlphaFoldDB" id="D6GRB7"/>
<name>D6GRB7_FILAD</name>
<reference evidence="3" key="1">
    <citation type="submission" date="2010-12" db="EMBL/GenBank/DDBJ databases">
        <title>The genome sequence of Filifactor alocis strain ATCC 35896.</title>
        <authorList>
            <consortium name="The Broad Institute Genome Sequencing Platform"/>
            <person name="Ward D."/>
            <person name="Earl A."/>
            <person name="Feldgarden M."/>
            <person name="Young S.K."/>
            <person name="Gargeya S."/>
            <person name="Zeng Q."/>
            <person name="Alvarado L."/>
            <person name="Berlin A."/>
            <person name="Bochicchio J."/>
            <person name="Chapman S.B."/>
            <person name="Chen Z."/>
            <person name="Freedman E."/>
            <person name="Gellesch M."/>
            <person name="Goldberg J."/>
            <person name="Griggs A."/>
            <person name="Gujja S."/>
            <person name="Heilman E."/>
            <person name="Heiman D."/>
            <person name="Howarth C."/>
            <person name="Mehta T."/>
            <person name="Neiman D."/>
            <person name="Pearson M."/>
            <person name="Roberts A."/>
            <person name="Saif S."/>
            <person name="Shea T."/>
            <person name="Shenoy N."/>
            <person name="Sisk P."/>
            <person name="Stolte C."/>
            <person name="Sykes S."/>
            <person name="White J."/>
            <person name="Yandava C."/>
            <person name="Izard J."/>
            <person name="Blanton J.M."/>
            <person name="Baranova O.V."/>
            <person name="Tanner A.C."/>
            <person name="Dewhirst F.E."/>
            <person name="Haas B."/>
            <person name="Nusbaum C."/>
            <person name="Birren B."/>
        </authorList>
    </citation>
    <scope>NUCLEOTIDE SEQUENCE [LARGE SCALE GENOMIC DNA]</scope>
    <source>
        <strain evidence="3">ATCC 35896 / D40 B5</strain>
    </source>
</reference>
<dbReference type="Pfam" id="PF12392">
    <property type="entry name" value="DUF3656"/>
    <property type="match status" value="1"/>
</dbReference>
<dbReference type="EC" id="3.4.-.-" evidence="2"/>